<organism evidence="3 4">
    <name type="scientific">Orbilia blumenaviensis</name>
    <dbReference type="NCBI Taxonomy" id="1796055"/>
    <lineage>
        <taxon>Eukaryota</taxon>
        <taxon>Fungi</taxon>
        <taxon>Dikarya</taxon>
        <taxon>Ascomycota</taxon>
        <taxon>Pezizomycotina</taxon>
        <taxon>Orbiliomycetes</taxon>
        <taxon>Orbiliales</taxon>
        <taxon>Orbiliaceae</taxon>
        <taxon>Orbilia</taxon>
    </lineage>
</organism>
<dbReference type="EMBL" id="JAVHNS010000004">
    <property type="protein sequence ID" value="KAK6358198.1"/>
    <property type="molecule type" value="Genomic_DNA"/>
</dbReference>
<sequence length="416" mass="47728">MVRQITIFTLLVISIYPGHSIKISFYDPPTPDAPREYRKFPQRDYSCIPIPLNRVTSERIVDDIVVQVESKIVSTLGFYTAPINPNDPPCSKNTLQVVAVFHQNPSPGKEQFFTPIWPKLSYWKRLMPLSAEWSQIDRSKLNTGDVANKSGSSWLIERNEIAERDAQDISSDVMRLIHQNAAEPQRSADGPRTTSPNQQQPEHVMPPRDHEQGKPFPPKSLEEQIFRMARNAKAKMMEITPETEASIRKIETVLPDEIIEPPYKDDVKRYLDTLEPEGFTSYLKDIAKLQHTIRQKEGYMPVPLGIRQLYTARKLNRLGFSINPVEEAKAQFFRLQKPNEYLNRVAGMARSGLIGGYVPTISDWDENGGLPYMNSQVQSPGRFKVFEQEGKQEVVPDRTDLNFDLQKLLTQEELRY</sequence>
<feature type="chain" id="PRO_5043720941" evidence="2">
    <location>
        <begin position="21"/>
        <end position="416"/>
    </location>
</feature>
<gene>
    <name evidence="3" type="ORF">TWF730_007549</name>
</gene>
<evidence type="ECO:0000256" key="1">
    <source>
        <dbReference type="SAM" id="MobiDB-lite"/>
    </source>
</evidence>
<name>A0AAV9V999_9PEZI</name>
<protein>
    <submittedName>
        <fullName evidence="3">Uncharacterized protein</fullName>
    </submittedName>
</protein>
<evidence type="ECO:0000313" key="3">
    <source>
        <dbReference type="EMBL" id="KAK6358198.1"/>
    </source>
</evidence>
<reference evidence="3 4" key="1">
    <citation type="submission" date="2019-10" db="EMBL/GenBank/DDBJ databases">
        <authorList>
            <person name="Palmer J.M."/>
        </authorList>
    </citation>
    <scope>NUCLEOTIDE SEQUENCE [LARGE SCALE GENOMIC DNA]</scope>
    <source>
        <strain evidence="3 4">TWF730</strain>
    </source>
</reference>
<proteinExistence type="predicted"/>
<keyword evidence="2" id="KW-0732">Signal</keyword>
<feature type="signal peptide" evidence="2">
    <location>
        <begin position="1"/>
        <end position="20"/>
    </location>
</feature>
<keyword evidence="4" id="KW-1185">Reference proteome</keyword>
<accession>A0AAV9V999</accession>
<dbReference type="AlphaFoldDB" id="A0AAV9V999"/>
<evidence type="ECO:0000313" key="4">
    <source>
        <dbReference type="Proteomes" id="UP001373714"/>
    </source>
</evidence>
<evidence type="ECO:0000256" key="2">
    <source>
        <dbReference type="SAM" id="SignalP"/>
    </source>
</evidence>
<feature type="compositionally biased region" description="Polar residues" evidence="1">
    <location>
        <begin position="192"/>
        <end position="201"/>
    </location>
</feature>
<dbReference type="Proteomes" id="UP001373714">
    <property type="component" value="Unassembled WGS sequence"/>
</dbReference>
<comment type="caution">
    <text evidence="3">The sequence shown here is derived from an EMBL/GenBank/DDBJ whole genome shotgun (WGS) entry which is preliminary data.</text>
</comment>
<feature type="region of interest" description="Disordered" evidence="1">
    <location>
        <begin position="182"/>
        <end position="220"/>
    </location>
</feature>